<feature type="transmembrane region" description="Helical" evidence="2">
    <location>
        <begin position="140"/>
        <end position="159"/>
    </location>
</feature>
<dbReference type="AlphaFoldDB" id="A0A0N0DAM7"/>
<feature type="region of interest" description="Disordered" evidence="1">
    <location>
        <begin position="317"/>
        <end position="370"/>
    </location>
</feature>
<keyword evidence="2" id="KW-0812">Transmembrane</keyword>
<evidence type="ECO:0000256" key="2">
    <source>
        <dbReference type="SAM" id="Phobius"/>
    </source>
</evidence>
<keyword evidence="2" id="KW-1133">Transmembrane helix</keyword>
<evidence type="ECO:0000256" key="1">
    <source>
        <dbReference type="SAM" id="MobiDB-lite"/>
    </source>
</evidence>
<evidence type="ECO:0000313" key="4">
    <source>
        <dbReference type="Proteomes" id="UP000037904"/>
    </source>
</evidence>
<gene>
    <name evidence="3" type="ORF">FLAG1_11874</name>
</gene>
<sequence>MYPWKGALSWAESTQLQIDALGLITILGVDEVNISVGRLVSSRYVEFLPLLGAFVLAGNHFTKKQPNFVLYNLTEGVMTTELAGWFSRWLKAQEFHQIHHRIQWEARDLGGSTASPWTALAVSVPCNGIMVALTVLSADWWGFVNVFAMLASVAVRVVLVRENQAGIDRAIQERFKEEEPKNKGQLAKVIVVTDDSKVITMKIPRVLVGRIFTQTPQVPHPIAYECSRWIGWVAFGVQIISLGMASLLTQICTVVLIVLSTVLTVFKFGCDDRRLRTSIIDATGKQKHSSEFQENIKTRCSISPALTATCSEYPDHNDGWFQRDNENNSSESGDYTRSSANEENPPPGLHSDVEAQRENGSDQGSKRPRRGQDLFVWMGISESELVLMENWNLVPRFQQNEDWWKEFDRKVQTGAKALTVVARFGDLHPTLD</sequence>
<comment type="caution">
    <text evidence="3">The sequence shown here is derived from an EMBL/GenBank/DDBJ whole genome shotgun (WGS) entry which is preliminary data.</text>
</comment>
<feature type="compositionally biased region" description="Basic and acidic residues" evidence="1">
    <location>
        <begin position="317"/>
        <end position="326"/>
    </location>
</feature>
<evidence type="ECO:0000313" key="3">
    <source>
        <dbReference type="EMBL" id="KPA35425.1"/>
    </source>
</evidence>
<feature type="transmembrane region" description="Helical" evidence="2">
    <location>
        <begin position="254"/>
        <end position="270"/>
    </location>
</feature>
<keyword evidence="4" id="KW-1185">Reference proteome</keyword>
<dbReference type="EMBL" id="JXCE01001140">
    <property type="protein sequence ID" value="KPA35425.1"/>
    <property type="molecule type" value="Genomic_DNA"/>
</dbReference>
<feature type="compositionally biased region" description="Polar residues" evidence="1">
    <location>
        <begin position="327"/>
        <end position="342"/>
    </location>
</feature>
<feature type="compositionally biased region" description="Basic and acidic residues" evidence="1">
    <location>
        <begin position="351"/>
        <end position="360"/>
    </location>
</feature>
<protein>
    <submittedName>
        <fullName evidence="3">Uncharacterized protein</fullName>
    </submittedName>
</protein>
<keyword evidence="2" id="KW-0472">Membrane</keyword>
<proteinExistence type="predicted"/>
<reference evidence="3 4" key="1">
    <citation type="submission" date="2015-04" db="EMBL/GenBank/DDBJ databases">
        <title>The draft genome sequence of Fusarium langsethiae, a T-2/HT-2 mycotoxin producer.</title>
        <authorList>
            <person name="Lysoe E."/>
            <person name="Divon H.H."/>
            <person name="Terzi V."/>
            <person name="Orru L."/>
            <person name="Lamontanara A."/>
            <person name="Kolseth A.-K."/>
            <person name="Frandsen R.J."/>
            <person name="Nielsen K."/>
            <person name="Thrane U."/>
        </authorList>
    </citation>
    <scope>NUCLEOTIDE SEQUENCE [LARGE SCALE GENOMIC DNA]</scope>
    <source>
        <strain evidence="3 4">Fl201059</strain>
    </source>
</reference>
<dbReference type="Proteomes" id="UP000037904">
    <property type="component" value="Unassembled WGS sequence"/>
</dbReference>
<organism evidence="3 4">
    <name type="scientific">Fusarium langsethiae</name>
    <dbReference type="NCBI Taxonomy" id="179993"/>
    <lineage>
        <taxon>Eukaryota</taxon>
        <taxon>Fungi</taxon>
        <taxon>Dikarya</taxon>
        <taxon>Ascomycota</taxon>
        <taxon>Pezizomycotina</taxon>
        <taxon>Sordariomycetes</taxon>
        <taxon>Hypocreomycetidae</taxon>
        <taxon>Hypocreales</taxon>
        <taxon>Nectriaceae</taxon>
        <taxon>Fusarium</taxon>
    </lineage>
</organism>
<accession>A0A0N0DAM7</accession>
<name>A0A0N0DAM7_FUSLA</name>